<sequence length="287" mass="32610">MKNPKPMLMIAFFYKSGANMGQLMRHSTERLRTEETSGGRILNVISTLATCNLAFHGTSERLEHSNKGNFLLIIELLSKMTVLQELLRHPCGAFLSLNLDKTQYVSKADQLSEVYRYIKIEKDVENLERFALKKCSDQGYDGAAMRGVYNAHNLNLVLQDAVKENREINQFLKPLKVCIAFLAIVLFGQKELKTMYQSGCPKVTLKTLNPTCWAGRFVDAESVFKHRFCDGVKCLSHLTLTSKKRKTRMKAWYLIIQYEVLKSLNIVSKSLPSETVDLLSAHGECYA</sequence>
<keyword evidence="2" id="KW-1185">Reference proteome</keyword>
<reference evidence="1 2" key="1">
    <citation type="submission" date="2023-02" db="EMBL/GenBank/DDBJ databases">
        <title>LHISI_Scaffold_Assembly.</title>
        <authorList>
            <person name="Stuart O.P."/>
            <person name="Cleave R."/>
            <person name="Magrath M.J.L."/>
            <person name="Mikheyev A.S."/>
        </authorList>
    </citation>
    <scope>NUCLEOTIDE SEQUENCE [LARGE SCALE GENOMIC DNA]</scope>
    <source>
        <strain evidence="1">Daus_M_001</strain>
        <tissue evidence="1">Leg muscle</tissue>
    </source>
</reference>
<evidence type="ECO:0000313" key="1">
    <source>
        <dbReference type="EMBL" id="KAJ8887056.1"/>
    </source>
</evidence>
<proteinExistence type="predicted"/>
<accession>A0ABQ9HRP7</accession>
<organism evidence="1 2">
    <name type="scientific">Dryococelus australis</name>
    <dbReference type="NCBI Taxonomy" id="614101"/>
    <lineage>
        <taxon>Eukaryota</taxon>
        <taxon>Metazoa</taxon>
        <taxon>Ecdysozoa</taxon>
        <taxon>Arthropoda</taxon>
        <taxon>Hexapoda</taxon>
        <taxon>Insecta</taxon>
        <taxon>Pterygota</taxon>
        <taxon>Neoptera</taxon>
        <taxon>Polyneoptera</taxon>
        <taxon>Phasmatodea</taxon>
        <taxon>Verophasmatodea</taxon>
        <taxon>Anareolatae</taxon>
        <taxon>Phasmatidae</taxon>
        <taxon>Eurycanthinae</taxon>
        <taxon>Dryococelus</taxon>
    </lineage>
</organism>
<dbReference type="EMBL" id="JARBHB010000004">
    <property type="protein sequence ID" value="KAJ8887056.1"/>
    <property type="molecule type" value="Genomic_DNA"/>
</dbReference>
<comment type="caution">
    <text evidence="1">The sequence shown here is derived from an EMBL/GenBank/DDBJ whole genome shotgun (WGS) entry which is preliminary data.</text>
</comment>
<name>A0ABQ9HRP7_9NEOP</name>
<evidence type="ECO:0000313" key="2">
    <source>
        <dbReference type="Proteomes" id="UP001159363"/>
    </source>
</evidence>
<dbReference type="PANTHER" id="PTHR45749:SF37">
    <property type="entry name" value="OS05G0311600 PROTEIN"/>
    <property type="match status" value="1"/>
</dbReference>
<gene>
    <name evidence="1" type="ORF">PR048_013271</name>
</gene>
<protein>
    <submittedName>
        <fullName evidence="1">Uncharacterized protein</fullName>
    </submittedName>
</protein>
<dbReference type="Proteomes" id="UP001159363">
    <property type="component" value="Chromosome X"/>
</dbReference>
<dbReference type="PANTHER" id="PTHR45749">
    <property type="match status" value="1"/>
</dbReference>